<dbReference type="GO" id="GO:0030121">
    <property type="term" value="C:AP-1 adaptor complex"/>
    <property type="evidence" value="ECO:0007669"/>
    <property type="project" value="InterPro"/>
</dbReference>
<dbReference type="GO" id="GO:0016482">
    <property type="term" value="P:cytosolic transport"/>
    <property type="evidence" value="ECO:0007669"/>
    <property type="project" value="UniProtKB-ARBA"/>
</dbReference>
<protein>
    <recommendedName>
        <fullName evidence="9">AP complex subunit sigma</fullName>
    </recommendedName>
</protein>
<keyword evidence="4 9" id="KW-0813">Transport</keyword>
<evidence type="ECO:0000256" key="3">
    <source>
        <dbReference type="ARBA" id="ARBA00006972"/>
    </source>
</evidence>
<dbReference type="InterPro" id="IPR044733">
    <property type="entry name" value="AP1_sigma"/>
</dbReference>
<dbReference type="Proteomes" id="UP000480548">
    <property type="component" value="Unassembled WGS sequence"/>
</dbReference>
<evidence type="ECO:0000256" key="9">
    <source>
        <dbReference type="PIRNR" id="PIRNR015588"/>
    </source>
</evidence>
<comment type="subcellular location">
    <subcellularLocation>
        <location evidence="2">Cytoplasmic vesicle</location>
        <location evidence="2">Clathrin-coated vesicle membrane</location>
    </subcellularLocation>
    <subcellularLocation>
        <location evidence="1">Golgi apparatus</location>
    </subcellularLocation>
</comment>
<name>A0A7C8NTP3_ORBOL</name>
<gene>
    <name evidence="11" type="ORF">TWF703_009871</name>
</gene>
<evidence type="ECO:0000259" key="10">
    <source>
        <dbReference type="Pfam" id="PF01217"/>
    </source>
</evidence>
<organism evidence="11 12">
    <name type="scientific">Orbilia oligospora</name>
    <name type="common">Nematode-trapping fungus</name>
    <name type="synonym">Arthrobotrys oligospora</name>
    <dbReference type="NCBI Taxonomy" id="2813651"/>
    <lineage>
        <taxon>Eukaryota</taxon>
        <taxon>Fungi</taxon>
        <taxon>Dikarya</taxon>
        <taxon>Ascomycota</taxon>
        <taxon>Pezizomycotina</taxon>
        <taxon>Orbiliomycetes</taxon>
        <taxon>Orbiliales</taxon>
        <taxon>Orbiliaceae</taxon>
        <taxon>Orbilia</taxon>
    </lineage>
</organism>
<dbReference type="GO" id="GO:0006886">
    <property type="term" value="P:intracellular protein transport"/>
    <property type="evidence" value="ECO:0007669"/>
    <property type="project" value="UniProtKB-UniRule"/>
</dbReference>
<sequence>MAIRYIILLSRQGKVRLSKWFTTLLLKEKNKIIKEVSQLVLSRRTRMYTKVVYRRYASLFFIAGTDQNDNELITLEIVHRYVEQMDKYYGNVCELDIIFNFQKAYFILDELLLAGELQESSKKNVLRCISQQDSLEDMEVEEDTITKLMGG</sequence>
<evidence type="ECO:0000313" key="11">
    <source>
        <dbReference type="EMBL" id="KAF3127617.1"/>
    </source>
</evidence>
<dbReference type="GO" id="GO:0005829">
    <property type="term" value="C:cytosol"/>
    <property type="evidence" value="ECO:0007669"/>
    <property type="project" value="GOC"/>
</dbReference>
<evidence type="ECO:0000256" key="4">
    <source>
        <dbReference type="ARBA" id="ARBA00022448"/>
    </source>
</evidence>
<dbReference type="FunFam" id="3.30.450.60:FF:000007">
    <property type="entry name" value="AP complex subunit sigma"/>
    <property type="match status" value="1"/>
</dbReference>
<evidence type="ECO:0000313" key="12">
    <source>
        <dbReference type="Proteomes" id="UP000480548"/>
    </source>
</evidence>
<dbReference type="EMBL" id="WIQZ01000076">
    <property type="protein sequence ID" value="KAF3127617.1"/>
    <property type="molecule type" value="Genomic_DNA"/>
</dbReference>
<dbReference type="Pfam" id="PF01217">
    <property type="entry name" value="Clat_adaptor_s"/>
    <property type="match status" value="1"/>
</dbReference>
<dbReference type="InterPro" id="IPR011012">
    <property type="entry name" value="Longin-like_dom_sf"/>
</dbReference>
<dbReference type="InterPro" id="IPR022775">
    <property type="entry name" value="AP_mu_sigma_su"/>
</dbReference>
<dbReference type="CDD" id="cd14831">
    <property type="entry name" value="AP1_sigma"/>
    <property type="match status" value="1"/>
</dbReference>
<evidence type="ECO:0000256" key="5">
    <source>
        <dbReference type="ARBA" id="ARBA00022927"/>
    </source>
</evidence>
<evidence type="ECO:0000256" key="7">
    <source>
        <dbReference type="ARBA" id="ARBA00023136"/>
    </source>
</evidence>
<dbReference type="GO" id="GO:0035615">
    <property type="term" value="F:clathrin adaptor activity"/>
    <property type="evidence" value="ECO:0007669"/>
    <property type="project" value="InterPro"/>
</dbReference>
<comment type="caution">
    <text evidence="11">The sequence shown here is derived from an EMBL/GenBank/DDBJ whole genome shotgun (WGS) entry which is preliminary data.</text>
</comment>
<keyword evidence="6" id="KW-0333">Golgi apparatus</keyword>
<dbReference type="PIRSF" id="PIRSF015588">
    <property type="entry name" value="AP_complex_sigma"/>
    <property type="match status" value="1"/>
</dbReference>
<keyword evidence="8" id="KW-0968">Cytoplasmic vesicle</keyword>
<dbReference type="Gene3D" id="3.30.450.60">
    <property type="match status" value="1"/>
</dbReference>
<dbReference type="InterPro" id="IPR016635">
    <property type="entry name" value="AP_complex_ssu"/>
</dbReference>
<feature type="domain" description="AP complex mu/sigma subunit" evidence="10">
    <location>
        <begin position="3"/>
        <end position="135"/>
    </location>
</feature>
<comment type="similarity">
    <text evidence="3 9">Belongs to the adaptor complexes small subunit family.</text>
</comment>
<keyword evidence="7 9" id="KW-0472">Membrane</keyword>
<keyword evidence="5 9" id="KW-0653">Protein transport</keyword>
<dbReference type="AlphaFoldDB" id="A0A7C8NTP3"/>
<evidence type="ECO:0000256" key="6">
    <source>
        <dbReference type="ARBA" id="ARBA00023034"/>
    </source>
</evidence>
<proteinExistence type="inferred from homology"/>
<reference evidence="11 12" key="1">
    <citation type="submission" date="2019-06" db="EMBL/GenBank/DDBJ databases">
        <authorList>
            <person name="Palmer J.M."/>
        </authorList>
    </citation>
    <scope>NUCLEOTIDE SEQUENCE [LARGE SCALE GENOMIC DNA]</scope>
    <source>
        <strain evidence="11 12">TWF703</strain>
    </source>
</reference>
<accession>A0A7C8NTP3</accession>
<dbReference type="SUPFAM" id="SSF64356">
    <property type="entry name" value="SNARE-like"/>
    <property type="match status" value="1"/>
</dbReference>
<dbReference type="PANTHER" id="PTHR11753">
    <property type="entry name" value="ADAPTOR COMPLEXES SMALL SUBUNIT FAMILY"/>
    <property type="match status" value="1"/>
</dbReference>
<evidence type="ECO:0000256" key="8">
    <source>
        <dbReference type="ARBA" id="ARBA00023329"/>
    </source>
</evidence>
<evidence type="ECO:0000256" key="2">
    <source>
        <dbReference type="ARBA" id="ARBA00004640"/>
    </source>
</evidence>
<evidence type="ECO:0000256" key="1">
    <source>
        <dbReference type="ARBA" id="ARBA00004555"/>
    </source>
</evidence>